<dbReference type="PROSITE" id="PS50919">
    <property type="entry name" value="MIR"/>
    <property type="match status" value="1"/>
</dbReference>
<dbReference type="GO" id="GO:0005789">
    <property type="term" value="C:endoplasmic reticulum membrane"/>
    <property type="evidence" value="ECO:0007669"/>
    <property type="project" value="UniProtKB-SubCell"/>
</dbReference>
<dbReference type="EMBL" id="PZQS01000014">
    <property type="protein sequence ID" value="PVD18425.1"/>
    <property type="molecule type" value="Genomic_DNA"/>
</dbReference>
<keyword evidence="4 13" id="KW-0812">Transmembrane</keyword>
<feature type="region of interest" description="Disordered" evidence="14">
    <location>
        <begin position="2499"/>
        <end position="2522"/>
    </location>
</feature>
<dbReference type="Proteomes" id="UP000245119">
    <property type="component" value="Linkage Group LG14"/>
</dbReference>
<dbReference type="CDD" id="cd23280">
    <property type="entry name" value="beta-trefoil_MIR_itr-1-like"/>
    <property type="match status" value="1"/>
</dbReference>
<feature type="transmembrane region" description="Helical" evidence="13">
    <location>
        <begin position="2277"/>
        <end position="2301"/>
    </location>
</feature>
<feature type="domain" description="MIR" evidence="15">
    <location>
        <begin position="112"/>
        <end position="166"/>
    </location>
</feature>
<feature type="compositionally biased region" description="Basic residues" evidence="14">
    <location>
        <begin position="2503"/>
        <end position="2516"/>
    </location>
</feature>
<evidence type="ECO:0000256" key="10">
    <source>
        <dbReference type="ARBA" id="ARBA00023170"/>
    </source>
</evidence>
<evidence type="ECO:0000256" key="7">
    <source>
        <dbReference type="ARBA" id="ARBA00022989"/>
    </source>
</evidence>
<feature type="transmembrane region" description="Helical" evidence="13">
    <location>
        <begin position="2159"/>
        <end position="2181"/>
    </location>
</feature>
<dbReference type="OrthoDB" id="300855at2759"/>
<dbReference type="Pfam" id="PF00520">
    <property type="entry name" value="Ion_trans"/>
    <property type="match status" value="1"/>
</dbReference>
<evidence type="ECO:0000256" key="13">
    <source>
        <dbReference type="RuleBase" id="RU368044"/>
    </source>
</evidence>
<keyword evidence="7 13" id="KW-1133">Transmembrane helix</keyword>
<comment type="function">
    <text evidence="13">Receptor for inositol 1,4,5-trisphosphate, a second messenger that mediates the release of intracellular calcium.</text>
</comment>
<dbReference type="InterPro" id="IPR015925">
    <property type="entry name" value="Ryanodine_IP3_receptor"/>
</dbReference>
<keyword evidence="5" id="KW-0677">Repeat</keyword>
<keyword evidence="12 13" id="KW-0407">Ion channel</keyword>
<evidence type="ECO:0000256" key="2">
    <source>
        <dbReference type="ARBA" id="ARBA00009453"/>
    </source>
</evidence>
<dbReference type="InterPro" id="IPR036300">
    <property type="entry name" value="MIR_dom_sf"/>
</dbReference>
<keyword evidence="10 13" id="KW-0675">Receptor</keyword>
<keyword evidence="13" id="KW-0106">Calcium</keyword>
<evidence type="ECO:0000256" key="6">
    <source>
        <dbReference type="ARBA" id="ARBA00022824"/>
    </source>
</evidence>
<protein>
    <recommendedName>
        <fullName evidence="13">Inositol 1,4,5-trisphosphate receptor</fullName>
    </recommendedName>
</protein>
<dbReference type="InterPro" id="IPR013662">
    <property type="entry name" value="RIH_assoc-dom"/>
</dbReference>
<evidence type="ECO:0000256" key="12">
    <source>
        <dbReference type="ARBA" id="ARBA00023303"/>
    </source>
</evidence>
<dbReference type="Gene3D" id="1.25.10.30">
    <property type="entry name" value="IP3 receptor type 1 binding core, RIH domain"/>
    <property type="match status" value="1"/>
</dbReference>
<dbReference type="InterPro" id="IPR014821">
    <property type="entry name" value="Ins145_P3_rcpt"/>
</dbReference>
<reference evidence="16 17" key="1">
    <citation type="submission" date="2018-04" db="EMBL/GenBank/DDBJ databases">
        <title>The genome of golden apple snail Pomacea canaliculata provides insight into stress tolerance and invasive adaptation.</title>
        <authorList>
            <person name="Liu C."/>
            <person name="Liu B."/>
            <person name="Ren Y."/>
            <person name="Zhang Y."/>
            <person name="Wang H."/>
            <person name="Li S."/>
            <person name="Jiang F."/>
            <person name="Yin L."/>
            <person name="Zhang G."/>
            <person name="Qian W."/>
            <person name="Fan W."/>
        </authorList>
    </citation>
    <scope>NUCLEOTIDE SEQUENCE [LARGE SCALE GENOMIC DNA]</scope>
    <source>
        <strain evidence="16">SZHN2017</strain>
        <tissue evidence="16">Muscle</tissue>
    </source>
</reference>
<proteinExistence type="inferred from homology"/>
<dbReference type="STRING" id="400727.A0A2T7NB83"/>
<keyword evidence="9 13" id="KW-0472">Membrane</keyword>
<evidence type="ECO:0000256" key="11">
    <source>
        <dbReference type="ARBA" id="ARBA00023286"/>
    </source>
</evidence>
<dbReference type="Pfam" id="PF08709">
    <property type="entry name" value="Ins145_P3_rec"/>
    <property type="match status" value="1"/>
</dbReference>
<dbReference type="Pfam" id="PF01365">
    <property type="entry name" value="RYDR_ITPR"/>
    <property type="match status" value="2"/>
</dbReference>
<feature type="transmembrane region" description="Helical" evidence="13">
    <location>
        <begin position="2117"/>
        <end position="2138"/>
    </location>
</feature>
<dbReference type="InterPro" id="IPR005821">
    <property type="entry name" value="Ion_trans_dom"/>
</dbReference>
<feature type="transmembrane region" description="Helical" evidence="13">
    <location>
        <begin position="2231"/>
        <end position="2256"/>
    </location>
</feature>
<dbReference type="Pfam" id="PF08454">
    <property type="entry name" value="RIH_assoc"/>
    <property type="match status" value="1"/>
</dbReference>
<dbReference type="PRINTS" id="PR00779">
    <property type="entry name" value="INSP3RECEPTR"/>
</dbReference>
<organism evidence="16 17">
    <name type="scientific">Pomacea canaliculata</name>
    <name type="common">Golden apple snail</name>
    <dbReference type="NCBI Taxonomy" id="400727"/>
    <lineage>
        <taxon>Eukaryota</taxon>
        <taxon>Metazoa</taxon>
        <taxon>Spiralia</taxon>
        <taxon>Lophotrochozoa</taxon>
        <taxon>Mollusca</taxon>
        <taxon>Gastropoda</taxon>
        <taxon>Caenogastropoda</taxon>
        <taxon>Architaenioglossa</taxon>
        <taxon>Ampullarioidea</taxon>
        <taxon>Ampullariidae</taxon>
        <taxon>Pomacea</taxon>
    </lineage>
</organism>
<comment type="caution">
    <text evidence="16">The sequence shown here is derived from an EMBL/GenBank/DDBJ whole genome shotgun (WGS) entry which is preliminary data.</text>
</comment>
<sequence length="2522" mass="288260">MDNALGIGDIVCLYSEETLGFVYSTQTSSYHNGLAVGSREDRRRPSVADQYTIAFEICTPNRYKLSKQYRKLKTQLLTDPDNSRLKNAASHSKMAAESEKEDNEMEQKKNQGKKVLYGQIVQLRHLFTNKYIHISTTKTSYREGNNMAVELHSHNSKQAYFRIMPRYKVKAEGDTVQAEDHVVLESIKSQGQFLHVSRMQLGSQSVYSHSFELNLSVLQSGFTLYRKYKPSSDDSLKVKAGDPIRFFHKEMEAYLVAEGLFDDELTEDVHLRLRPVDQSNPRTRVPSSSAITYWQVELQEGPVAGGVLKWEQQCRIIHMCTRRYLAVNRRGEVTLEADGRNPSTVFRLHAVTKETDDVLFESYARIKHVVTGSWLHALTDEYVRRQGVQVTDDPNSMAGLQYTTAHLKKVTAFDEKHYDDAFTIQHVDSRLVDIFHYMAGMVPFLQKLVRDKQLGDVLNAKVAYTAIASMKEMKDFMIDQNVASKDRQKLLRNLRVVELLVSLLQVPYIDTPDQQYLTNIFVEAYNVLCTQLIGNSRKNELYIAKHIDVFLTQFEYKAIGVYAAQMVMELIRDNRKILDRISHAHIDTFVGFLQREKNYRYLELLSVLCICDGVSIVDNQNYITRTWLARGSKDCVYLTEFGDKIGLSPDVVFVSMDNGRNWQELRTFAHGRSHEDEDYLFLEKQLELFGMLCHGQNEFAIKVITQDLSYLSWKEAFTCLADTHLPERLRSKYCDLIITLFVDVTEGVSAMDRVQLSYVYSDITAREDDKGRSLKSQYFRPLRDWISTFLVSNDDMTASLVGNNMLVQQVLRLVLCLVRRGCFAKPRDLDMLLKPLMGLLDGRNDRPYPRADDADVLERYRSTGRFQKNVETKFIVDAKLQALEVLELLFNYTFNLRMIKFMRLFREVSEQKVAVRLHSGHQHTPSVHPFLEKTFVVKGNQGICQAAVKQLQDIFDQTDMFVDCEIVDTLLDLAHYDYDEMVSKSLHLLNRYFSAYRALFNCTIQAQVLLTDSSVQVSRQLEKLMPSFRRLSTAKLSRDKAEELVSILNHLISMCHLEGEMDEPHAINQNILYNNGVLEDAFTILNQNTDVEQLGEHDEFHLVIQKTLTLLRFLARGNRTIQSRLFDRMNLLLSTEGLWAESAQCLTEVFAGNTDACTKVTSQQIHRVVTLAAQHRDHAPQLLDLLASVVKVQELQLPVKRNQGLVMTYFLQYRADLAAILDQPPDVRESILTSQDSKQLHYFLAMVDLLASCAEGDNQYIASICQTIFSIPELLRVLNNPAIRNSSKRPFLRFLLCVYLSSAGGAVESGAGDFSQDRRLWQYLEAVTIELRRVTSVVSASPHLAARLLRRPGGRCETTSLPEEELWGTLDYVFSAVMPFLQVFCRTYYRPDPEGFPEGHRKLSSLTLTFEVKFRRKCGTLVTMEAHLKNLISTLTFLVSASKAVPVSVINSSLSEFLLLFGISVVSTVDDPCLQAYRRLYKEEEELNTNLKTFAVNMQAAYGGLNTVRVQTGYPSDNSYSEVGGDEELPLGQEFQDHLKVTKGMSEDQKKDQLDLDMKCLQLLRGLIHTFIVRLPPGWEHSPEENAKHLRAISNAQTSLVSHGVVTSVLGHLGRPEDCIVREVLAFLAALLFNGNEDVQTSMIRYFTSTREENFFHEVRNRLQLSAKSTREKRLLHALHLAKERKGWRMSSCCKGSWVATQMSGRYVRWRCGKEKHTMKSAAQLTVANGFQPGFHLTMLPLRKAHGGLGDMSIPTGGTKAPPWVSKVALPAPPSHALVGRETRLQAKSHTGAAVTWSQHQQEVQFLMSTGIEADFQFKDEGYIELVLRVLGLMCDNQYRDLQDYLREQPGNINTINLVAETTIYLNVIYVSIDDKSAPLVTQLINTLVEFSSGSFQNQAIVLENKICEYLNYILRLTDFKNCTMDQVYDLKMSIAVLIRSLTEENPPRQDESSKCLFPQEVLQSMDGGVLLAAMSQAYQDCNVSISRKGHEAEIQETGFAYFHILCRKMDLDHRCTKEGLVKTSEDAAAWEFFASNTLSIEIVKNDVLQKVYFQVKDKNVLRQEIKEKFKYDVDRSSPSNKLREFMDWSVDIINDIKYQRRIHANPLARLLIQMKWWWNATVLLLSLALCLIVFITWKAPESSADPTPDMSDWPGAQYLIYILGAAHILLSLLVVGSYFLSNKPTFPHLADIIPNSGKPKVLSGPAGNTKTPDIKRKSYLEVKFFSFMTFYYLAFLACSVLGTVFYAYFFSFHLLHVVLMNQMLSRVIQAVTRNGLSLVLVAILGLVFIFMFSLVSFAFLRDLLDDGNGRQCRTAYECFVTVLHHGLVAGMYTTFEQQLTGLSFPHTLAVATFDVVFFIIISTIGLNMIFGIIVDTFAELRDAKWQTDQDMQNRCFICSCESYDFERQAVGFEKHVKEEHNQWAYLFFFIHLDETHPNDYSALELHVYRLWKKRSSDFFPLNRAMSLKTEEDSHKGKLEALMTQVEFLVGKIKEEETAKAKQKEKKRQKEWKSKHKMESGE</sequence>
<accession>A0A2T7NB83</accession>
<evidence type="ECO:0000256" key="9">
    <source>
        <dbReference type="ARBA" id="ARBA00023136"/>
    </source>
</evidence>
<dbReference type="InterPro" id="IPR016093">
    <property type="entry name" value="MIR_motif"/>
</dbReference>
<keyword evidence="3 13" id="KW-0813">Transport</keyword>
<evidence type="ECO:0000256" key="3">
    <source>
        <dbReference type="ARBA" id="ARBA00022448"/>
    </source>
</evidence>
<dbReference type="InterPro" id="IPR000493">
    <property type="entry name" value="InsP3_rcpt"/>
</dbReference>
<evidence type="ECO:0000256" key="8">
    <source>
        <dbReference type="ARBA" id="ARBA00023065"/>
    </source>
</evidence>
<keyword evidence="13" id="KW-0109">Calcium transport</keyword>
<dbReference type="Gene3D" id="2.80.10.50">
    <property type="match status" value="2"/>
</dbReference>
<evidence type="ECO:0000313" key="17">
    <source>
        <dbReference type="Proteomes" id="UP000245119"/>
    </source>
</evidence>
<evidence type="ECO:0000256" key="1">
    <source>
        <dbReference type="ARBA" id="ARBA00004477"/>
    </source>
</evidence>
<dbReference type="SUPFAM" id="SSF100909">
    <property type="entry name" value="IP3 receptor type 1 binding core, domain 2"/>
    <property type="match status" value="2"/>
</dbReference>
<dbReference type="PANTHER" id="PTHR13715:SF99">
    <property type="entry name" value="INOSITOL 1,4,5-TRISPHOSPHATE RECEPTOR-LIKE PROTEIN A"/>
    <property type="match status" value="1"/>
</dbReference>
<feature type="transmembrane region" description="Helical" evidence="13">
    <location>
        <begin position="2349"/>
        <end position="2375"/>
    </location>
</feature>
<keyword evidence="8 13" id="KW-0406">Ion transport</keyword>
<dbReference type="SMART" id="SM00472">
    <property type="entry name" value="MIR"/>
    <property type="match status" value="3"/>
</dbReference>
<feature type="region of interest" description="Disordered" evidence="14">
    <location>
        <begin position="80"/>
        <end position="111"/>
    </location>
</feature>
<comment type="subcellular location">
    <subcellularLocation>
        <location evidence="1 13">Endoplasmic reticulum membrane</location>
        <topology evidence="1 13">Multi-pass membrane protein</topology>
    </subcellularLocation>
</comment>
<dbReference type="Pfam" id="PF02815">
    <property type="entry name" value="MIR"/>
    <property type="match status" value="1"/>
</dbReference>
<evidence type="ECO:0000256" key="4">
    <source>
        <dbReference type="ARBA" id="ARBA00022692"/>
    </source>
</evidence>
<dbReference type="InterPro" id="IPR000699">
    <property type="entry name" value="RIH_dom"/>
</dbReference>
<comment type="domain">
    <text evidence="13">The receptor contains a calcium channel in its C-terminal extremity. Its large N-terminal cytoplasmic region has the ligand-binding site in the N-terminus and modulatory sites in the middle portion immediately upstream of the channel region.</text>
</comment>
<keyword evidence="13" id="KW-0107">Calcium channel</keyword>
<keyword evidence="11 13" id="KW-1071">Ligand-gated ion channel</keyword>
<comment type="similarity">
    <text evidence="2 13">Belongs to the InsP3 receptor family.</text>
</comment>
<dbReference type="GO" id="GO:0005220">
    <property type="term" value="F:inositol 1,4,5-trisphosphate-gated calcium channel activity"/>
    <property type="evidence" value="ECO:0007669"/>
    <property type="project" value="UniProtKB-UniRule"/>
</dbReference>
<dbReference type="PANTHER" id="PTHR13715">
    <property type="entry name" value="RYANODINE RECEPTOR AND IP3 RECEPTOR"/>
    <property type="match status" value="1"/>
</dbReference>
<evidence type="ECO:0000256" key="5">
    <source>
        <dbReference type="ARBA" id="ARBA00022737"/>
    </source>
</evidence>
<comment type="subunit">
    <text evidence="13">Homotetramer.</text>
</comment>
<dbReference type="GO" id="GO:0070679">
    <property type="term" value="F:inositol 1,4,5 trisphosphate binding"/>
    <property type="evidence" value="ECO:0007669"/>
    <property type="project" value="UniProtKB-UniRule"/>
</dbReference>
<keyword evidence="17" id="KW-1185">Reference proteome</keyword>
<dbReference type="InterPro" id="IPR035910">
    <property type="entry name" value="RyR/IP3R_RIH_dom_sf"/>
</dbReference>
<evidence type="ECO:0000259" key="15">
    <source>
        <dbReference type="PROSITE" id="PS50919"/>
    </source>
</evidence>
<dbReference type="GO" id="GO:0051209">
    <property type="term" value="P:release of sequestered calcium ion into cytosol"/>
    <property type="evidence" value="ECO:0007669"/>
    <property type="project" value="UniProtKB-UniRule"/>
</dbReference>
<evidence type="ECO:0000313" key="16">
    <source>
        <dbReference type="EMBL" id="PVD18425.1"/>
    </source>
</evidence>
<name>A0A2T7NB83_POMCA</name>
<evidence type="ECO:0000256" key="14">
    <source>
        <dbReference type="SAM" id="MobiDB-lite"/>
    </source>
</evidence>
<keyword evidence="6 13" id="KW-0256">Endoplasmic reticulum</keyword>
<gene>
    <name evidence="16" type="ORF">C0Q70_20974</name>
</gene>
<dbReference type="SUPFAM" id="SSF82109">
    <property type="entry name" value="MIR domain"/>
    <property type="match status" value="2"/>
</dbReference>